<feature type="transmembrane region" description="Helical" evidence="2">
    <location>
        <begin position="369"/>
        <end position="395"/>
    </location>
</feature>
<accession>M8D9E1</accession>
<dbReference type="Gene3D" id="1.25.40.10">
    <property type="entry name" value="Tetratricopeptide repeat domain"/>
    <property type="match status" value="3"/>
</dbReference>
<dbReference type="STRING" id="1300222.I532_24914"/>
<dbReference type="PANTHER" id="PTHR12558">
    <property type="entry name" value="CELL DIVISION CYCLE 16,23,27"/>
    <property type="match status" value="1"/>
</dbReference>
<evidence type="ECO:0000313" key="3">
    <source>
        <dbReference type="EMBL" id="EMT49978.1"/>
    </source>
</evidence>
<dbReference type="EMBL" id="APBN01000025">
    <property type="protein sequence ID" value="EMT49978.1"/>
    <property type="molecule type" value="Genomic_DNA"/>
</dbReference>
<evidence type="ECO:0000256" key="2">
    <source>
        <dbReference type="SAM" id="Phobius"/>
    </source>
</evidence>
<name>M8D9E1_9BACL</name>
<protein>
    <submittedName>
        <fullName evidence="3">TPR-repeat-containing protein</fullName>
    </submittedName>
</protein>
<dbReference type="SUPFAM" id="SSF48452">
    <property type="entry name" value="TPR-like"/>
    <property type="match status" value="1"/>
</dbReference>
<keyword evidence="2" id="KW-1133">Transmembrane helix</keyword>
<dbReference type="SMART" id="SM00028">
    <property type="entry name" value="TPR"/>
    <property type="match status" value="5"/>
</dbReference>
<dbReference type="RefSeq" id="WP_003393170.1">
    <property type="nucleotide sequence ID" value="NZ_APBN01000025.1"/>
</dbReference>
<organism evidence="3 4">
    <name type="scientific">Brevibacillus borstelensis AK1</name>
    <dbReference type="NCBI Taxonomy" id="1300222"/>
    <lineage>
        <taxon>Bacteria</taxon>
        <taxon>Bacillati</taxon>
        <taxon>Bacillota</taxon>
        <taxon>Bacilli</taxon>
        <taxon>Bacillales</taxon>
        <taxon>Paenibacillaceae</taxon>
        <taxon>Brevibacillus</taxon>
    </lineage>
</organism>
<dbReference type="InterPro" id="IPR011990">
    <property type="entry name" value="TPR-like_helical_dom_sf"/>
</dbReference>
<proteinExistence type="predicted"/>
<dbReference type="Pfam" id="PF13181">
    <property type="entry name" value="TPR_8"/>
    <property type="match status" value="2"/>
</dbReference>
<dbReference type="Pfam" id="PF14559">
    <property type="entry name" value="TPR_19"/>
    <property type="match status" value="1"/>
</dbReference>
<comment type="caution">
    <text evidence="3">The sequence shown here is derived from an EMBL/GenBank/DDBJ whole genome shotgun (WGS) entry which is preliminary data.</text>
</comment>
<evidence type="ECO:0000256" key="1">
    <source>
        <dbReference type="PROSITE-ProRule" id="PRU00339"/>
    </source>
</evidence>
<dbReference type="PROSITE" id="PS50005">
    <property type="entry name" value="TPR"/>
    <property type="match status" value="2"/>
</dbReference>
<keyword evidence="4" id="KW-1185">Reference proteome</keyword>
<sequence>MEERIQNDSEELVERLVDSIEYHFDNDNYETVIAEAKELLAVEPDHFYALLQMGYSYLNLDRMDEAKETAQYMLGLWPSHPRVFHLYGCVCRYSGDYSRAVESFKQAIELRPLNIVHYCELVETIYYSQTDSSSYRMYAYGFNLRKLRFEYFFVGESKKKMEEALRISEQAVGIDPQNSRIHSIRGHLYYALGKYEEAEKEYAAALELRPDDGEKHANYAYLLFTLGKREEGQRYLDQALSIAPHAREVQYVSSQFEQYKDPQDYYRFISQTFEAWSHLYRDSLWYLEQLIRIKLQFERKPKKELKRYLSIKPDDLEMQITYGQVLFDDEKYKAALAHFQKIKQQFPGNAHIETWIQTVLDKGTFKIYILPWIALVFQGLIYAVALVYLIFMFVFKVLTRPFRRR</sequence>
<dbReference type="PANTHER" id="PTHR12558:SF13">
    <property type="entry name" value="CELL DIVISION CYCLE PROTEIN 27 HOMOLOG"/>
    <property type="match status" value="1"/>
</dbReference>
<dbReference type="Proteomes" id="UP000012081">
    <property type="component" value="Unassembled WGS sequence"/>
</dbReference>
<dbReference type="Pfam" id="PF13174">
    <property type="entry name" value="TPR_6"/>
    <property type="match status" value="1"/>
</dbReference>
<dbReference type="PROSITE" id="PS50293">
    <property type="entry name" value="TPR_REGION"/>
    <property type="match status" value="1"/>
</dbReference>
<gene>
    <name evidence="3" type="ORF">I532_24914</name>
</gene>
<keyword evidence="1" id="KW-0802">TPR repeat</keyword>
<keyword evidence="2" id="KW-0812">Transmembrane</keyword>
<dbReference type="PATRIC" id="fig|1300222.3.peg.5227"/>
<keyword evidence="2" id="KW-0472">Membrane</keyword>
<evidence type="ECO:0000313" key="4">
    <source>
        <dbReference type="Proteomes" id="UP000012081"/>
    </source>
</evidence>
<feature type="repeat" description="TPR" evidence="1">
    <location>
        <begin position="81"/>
        <end position="114"/>
    </location>
</feature>
<reference evidence="3 4" key="1">
    <citation type="submission" date="2013-03" db="EMBL/GenBank/DDBJ databases">
        <title>Assembly of a new bacterial strain Brevibacillus borstelensis AK1.</title>
        <authorList>
            <person name="Rajan I."/>
            <person name="PoliReddy D."/>
            <person name="Sugumar T."/>
            <person name="Rathinam K."/>
            <person name="Alqarawi S."/>
            <person name="Khalil A.B."/>
            <person name="Sivakumar N."/>
        </authorList>
    </citation>
    <scope>NUCLEOTIDE SEQUENCE [LARGE SCALE GENOMIC DNA]</scope>
    <source>
        <strain evidence="3 4">AK1</strain>
    </source>
</reference>
<dbReference type="OrthoDB" id="2473447at2"/>
<feature type="repeat" description="TPR" evidence="1">
    <location>
        <begin position="179"/>
        <end position="212"/>
    </location>
</feature>
<dbReference type="InterPro" id="IPR019734">
    <property type="entry name" value="TPR_rpt"/>
</dbReference>
<dbReference type="AlphaFoldDB" id="M8D9E1"/>